<accession>A0A3P1T1B4</accession>
<sequence>MNGVTVEMAAQAVAEAIRAERAAARLSQAEVAERANMSRITYIRYERGERQPTLGQVIQIADALEVPFAEFVHRIEDRIRATRTPDSRNENERPQSLQEIKQQHLQAQAQPMAGAADDRPMMEPDDDWEPR</sequence>
<feature type="compositionally biased region" description="Basic and acidic residues" evidence="2">
    <location>
        <begin position="80"/>
        <end position="93"/>
    </location>
</feature>
<keyword evidence="1" id="KW-0238">DNA-binding</keyword>
<dbReference type="InterPro" id="IPR050807">
    <property type="entry name" value="TransReg_Diox_bact_type"/>
</dbReference>
<protein>
    <submittedName>
        <fullName evidence="4">Helix-turn-helix domain-containing protein</fullName>
    </submittedName>
</protein>
<name>A0A3P1T1B4_9ACTN</name>
<dbReference type="GO" id="GO:0005829">
    <property type="term" value="C:cytosol"/>
    <property type="evidence" value="ECO:0007669"/>
    <property type="project" value="TreeGrafter"/>
</dbReference>
<evidence type="ECO:0000313" key="5">
    <source>
        <dbReference type="Proteomes" id="UP000280819"/>
    </source>
</evidence>
<dbReference type="PANTHER" id="PTHR46797">
    <property type="entry name" value="HTH-TYPE TRANSCRIPTIONAL REGULATOR"/>
    <property type="match status" value="1"/>
</dbReference>
<dbReference type="AlphaFoldDB" id="A0A3P1T1B4"/>
<dbReference type="EMBL" id="RQZG01000025">
    <property type="protein sequence ID" value="RRD03190.1"/>
    <property type="molecule type" value="Genomic_DNA"/>
</dbReference>
<gene>
    <name evidence="4" type="ORF">EII34_14885</name>
</gene>
<evidence type="ECO:0000256" key="2">
    <source>
        <dbReference type="SAM" id="MobiDB-lite"/>
    </source>
</evidence>
<feature type="domain" description="HTH cro/C1-type" evidence="3">
    <location>
        <begin position="17"/>
        <end position="71"/>
    </location>
</feature>
<dbReference type="PROSITE" id="PS50943">
    <property type="entry name" value="HTH_CROC1"/>
    <property type="match status" value="1"/>
</dbReference>
<feature type="region of interest" description="Disordered" evidence="2">
    <location>
        <begin position="80"/>
        <end position="131"/>
    </location>
</feature>
<organism evidence="4 5">
    <name type="scientific">Arachnia propionica</name>
    <dbReference type="NCBI Taxonomy" id="1750"/>
    <lineage>
        <taxon>Bacteria</taxon>
        <taxon>Bacillati</taxon>
        <taxon>Actinomycetota</taxon>
        <taxon>Actinomycetes</taxon>
        <taxon>Propionibacteriales</taxon>
        <taxon>Propionibacteriaceae</taxon>
        <taxon>Arachnia</taxon>
    </lineage>
</organism>
<dbReference type="Gene3D" id="1.10.260.40">
    <property type="entry name" value="lambda repressor-like DNA-binding domains"/>
    <property type="match status" value="1"/>
</dbReference>
<dbReference type="RefSeq" id="WP_124845958.1">
    <property type="nucleotide sequence ID" value="NZ_RQZG01000025.1"/>
</dbReference>
<dbReference type="GO" id="GO:0003700">
    <property type="term" value="F:DNA-binding transcription factor activity"/>
    <property type="evidence" value="ECO:0007669"/>
    <property type="project" value="TreeGrafter"/>
</dbReference>
<dbReference type="CDD" id="cd00093">
    <property type="entry name" value="HTH_XRE"/>
    <property type="match status" value="1"/>
</dbReference>
<dbReference type="Pfam" id="PF01381">
    <property type="entry name" value="HTH_3"/>
    <property type="match status" value="1"/>
</dbReference>
<evidence type="ECO:0000313" key="4">
    <source>
        <dbReference type="EMBL" id="RRD03190.1"/>
    </source>
</evidence>
<dbReference type="InterPro" id="IPR001387">
    <property type="entry name" value="Cro/C1-type_HTH"/>
</dbReference>
<proteinExistence type="predicted"/>
<evidence type="ECO:0000256" key="1">
    <source>
        <dbReference type="ARBA" id="ARBA00023125"/>
    </source>
</evidence>
<reference evidence="4 5" key="1">
    <citation type="submission" date="2018-11" db="EMBL/GenBank/DDBJ databases">
        <title>Genomes From Bacteria Associated with the Canine Oral Cavity: a Test Case for Automated Genome-Based Taxonomic Assignment.</title>
        <authorList>
            <person name="Coil D.A."/>
            <person name="Jospin G."/>
            <person name="Darling A.E."/>
            <person name="Wallis C."/>
            <person name="Davis I.J."/>
            <person name="Harris S."/>
            <person name="Eisen J.A."/>
            <person name="Holcombe L.J."/>
            <person name="O'Flynn C."/>
        </authorList>
    </citation>
    <scope>NUCLEOTIDE SEQUENCE [LARGE SCALE GENOMIC DNA]</scope>
    <source>
        <strain evidence="4 5">OH887_COT-365</strain>
    </source>
</reference>
<evidence type="ECO:0000259" key="3">
    <source>
        <dbReference type="PROSITE" id="PS50943"/>
    </source>
</evidence>
<feature type="compositionally biased region" description="Polar residues" evidence="2">
    <location>
        <begin position="94"/>
        <end position="109"/>
    </location>
</feature>
<comment type="caution">
    <text evidence="4">The sequence shown here is derived from an EMBL/GenBank/DDBJ whole genome shotgun (WGS) entry which is preliminary data.</text>
</comment>
<dbReference type="Proteomes" id="UP000280819">
    <property type="component" value="Unassembled WGS sequence"/>
</dbReference>
<dbReference type="OrthoDB" id="5074395at2"/>
<dbReference type="InterPro" id="IPR010982">
    <property type="entry name" value="Lambda_DNA-bd_dom_sf"/>
</dbReference>
<dbReference type="SUPFAM" id="SSF47413">
    <property type="entry name" value="lambda repressor-like DNA-binding domains"/>
    <property type="match status" value="1"/>
</dbReference>
<dbReference type="SMART" id="SM00530">
    <property type="entry name" value="HTH_XRE"/>
    <property type="match status" value="1"/>
</dbReference>
<dbReference type="PANTHER" id="PTHR46797:SF1">
    <property type="entry name" value="METHYLPHOSPHONATE SYNTHASE"/>
    <property type="match status" value="1"/>
</dbReference>
<dbReference type="GO" id="GO:0003677">
    <property type="term" value="F:DNA binding"/>
    <property type="evidence" value="ECO:0007669"/>
    <property type="project" value="UniProtKB-KW"/>
</dbReference>